<evidence type="ECO:0000256" key="1">
    <source>
        <dbReference type="ARBA" id="ARBA00000085"/>
    </source>
</evidence>
<dbReference type="SUPFAM" id="SSF47384">
    <property type="entry name" value="Homodimeric domain of signal transducing histidine kinase"/>
    <property type="match status" value="1"/>
</dbReference>
<protein>
    <recommendedName>
        <fullName evidence="2">histidine kinase</fullName>
        <ecNumber evidence="2">2.7.13.3</ecNumber>
    </recommendedName>
</protein>
<feature type="domain" description="PAC" evidence="10">
    <location>
        <begin position="277"/>
        <end position="330"/>
    </location>
</feature>
<evidence type="ECO:0000256" key="2">
    <source>
        <dbReference type="ARBA" id="ARBA00012438"/>
    </source>
</evidence>
<evidence type="ECO:0000256" key="7">
    <source>
        <dbReference type="SAM" id="Coils"/>
    </source>
</evidence>
<feature type="domain" description="PAS" evidence="9">
    <location>
        <begin position="993"/>
        <end position="1063"/>
    </location>
</feature>
<accession>A0A6H1U224</accession>
<dbReference type="PROSITE" id="PS50113">
    <property type="entry name" value="PAC"/>
    <property type="match status" value="6"/>
</dbReference>
<dbReference type="InterPro" id="IPR036890">
    <property type="entry name" value="HATPase_C_sf"/>
</dbReference>
<dbReference type="Gene3D" id="3.30.565.10">
    <property type="entry name" value="Histidine kinase-like ATPase, C-terminal domain"/>
    <property type="match status" value="1"/>
</dbReference>
<dbReference type="NCBIfam" id="TIGR00229">
    <property type="entry name" value="sensory_box"/>
    <property type="match status" value="9"/>
</dbReference>
<dbReference type="InterPro" id="IPR036097">
    <property type="entry name" value="HisK_dim/P_sf"/>
</dbReference>
<feature type="domain" description="PAC" evidence="10">
    <location>
        <begin position="818"/>
        <end position="872"/>
    </location>
</feature>
<evidence type="ECO:0000313" key="11">
    <source>
        <dbReference type="EMBL" id="QIZ72083.1"/>
    </source>
</evidence>
<feature type="domain" description="PAC" evidence="10">
    <location>
        <begin position="1333"/>
        <end position="1385"/>
    </location>
</feature>
<feature type="domain" description="PAS" evidence="9">
    <location>
        <begin position="1116"/>
        <end position="1162"/>
    </location>
</feature>
<feature type="coiled-coil region" evidence="7">
    <location>
        <begin position="18"/>
        <end position="45"/>
    </location>
</feature>
<dbReference type="InterPro" id="IPR013655">
    <property type="entry name" value="PAS_fold_3"/>
</dbReference>
<dbReference type="EC" id="2.7.13.3" evidence="2"/>
<dbReference type="SMART" id="SM00065">
    <property type="entry name" value="GAF"/>
    <property type="match status" value="1"/>
</dbReference>
<dbReference type="InterPro" id="IPR029016">
    <property type="entry name" value="GAF-like_dom_sf"/>
</dbReference>
<dbReference type="InterPro" id="IPR004358">
    <property type="entry name" value="Sig_transdc_His_kin-like_C"/>
</dbReference>
<keyword evidence="12" id="KW-1185">Reference proteome</keyword>
<dbReference type="SMART" id="SM00086">
    <property type="entry name" value="PAC"/>
    <property type="match status" value="7"/>
</dbReference>
<feature type="domain" description="PAS" evidence="9">
    <location>
        <begin position="515"/>
        <end position="573"/>
    </location>
</feature>
<dbReference type="SUPFAM" id="SSF55785">
    <property type="entry name" value="PYP-like sensor domain (PAS domain)"/>
    <property type="match status" value="9"/>
</dbReference>
<dbReference type="InterPro" id="IPR003661">
    <property type="entry name" value="HisK_dim/P_dom"/>
</dbReference>
<keyword evidence="6" id="KW-0902">Two-component regulatory system</keyword>
<feature type="domain" description="PAC" evidence="10">
    <location>
        <begin position="576"/>
        <end position="628"/>
    </location>
</feature>
<dbReference type="InterPro" id="IPR003594">
    <property type="entry name" value="HATPase_dom"/>
</dbReference>
<dbReference type="SUPFAM" id="SSF55874">
    <property type="entry name" value="ATPase domain of HSP90 chaperone/DNA topoisomerase II/histidine kinase"/>
    <property type="match status" value="1"/>
</dbReference>
<evidence type="ECO:0000259" key="10">
    <source>
        <dbReference type="PROSITE" id="PS50113"/>
    </source>
</evidence>
<dbReference type="SUPFAM" id="SSF55781">
    <property type="entry name" value="GAF domain-like"/>
    <property type="match status" value="1"/>
</dbReference>
<dbReference type="InterPro" id="IPR001610">
    <property type="entry name" value="PAC"/>
</dbReference>
<feature type="domain" description="PAC" evidence="10">
    <location>
        <begin position="947"/>
        <end position="999"/>
    </location>
</feature>
<feature type="domain" description="PAS" evidence="9">
    <location>
        <begin position="747"/>
        <end position="818"/>
    </location>
</feature>
<dbReference type="PANTHER" id="PTHR43304:SF1">
    <property type="entry name" value="PAC DOMAIN-CONTAINING PROTEIN"/>
    <property type="match status" value="1"/>
</dbReference>
<feature type="domain" description="Histidine kinase" evidence="8">
    <location>
        <begin position="1589"/>
        <end position="1802"/>
    </location>
</feature>
<dbReference type="SMART" id="SM00091">
    <property type="entry name" value="PAS"/>
    <property type="match status" value="9"/>
</dbReference>
<evidence type="ECO:0000259" key="8">
    <source>
        <dbReference type="PROSITE" id="PS50109"/>
    </source>
</evidence>
<sequence>MNLDPGTETHDIWDGADPNELQQQLAREREKCRQLEQRLKETETQLGRFSFVDRDRSGFGIETSPSIYLKLDHKGIVVESQSFPEREPFLEIEGLKGKSIGDSLADRDRPSFTQCLQPQKRAGAPLKEWQGHFKQNNGNEVAVKAIVRPASRRHGGVELFIFPLILPESHPPIAFEGSPESGRDRVQRDIVEAALWENQHFIHQLAESSPAILYVFDLSECRYLYANAQMSAILGFTPDEFQSLDSTALVQRIHWKDRPGWIRKLDRLQHANDGEAIELEYRMATKTGEWQWLHSREMVFVRDRDGIPQQAIGTATDIGDRKRVETELEGYRIHLQKLVRERTARLIHLNEQLKLEIEERRDTEAKLRESERRYRLLAENATDMISTQTPDGVYTYTSPACEMLLGYKPEDLIGHAVYEFLHPDDVAGVRALQVNLLAVNVPGRISYRLRHRKGNYVWVETTSRAIRDRHTRKIIEIQAVSRNIQARKQTEAFLQENQERLASIAANVPGVVFRFAIDRDGRRTLPYVSAGLEELVGIPPNEMMADPAKIFECVHPEDRERAEKMLQFAARTRSRLKHELRVLMPDGRDKWVRVLSHVHTSEDTQAVIFDGLVLDVTLRKVAEQALEESEMTKRALIAAIPDALLQLQFDGTVVDYIPGADCQPWESPRAVIGKRIATLLPPKEARVYEAAIARALDSGTYQVFEYQVARHGQLHTYEARIAIVNQNRDRLLSIVREITGRKQAEASLRRQAEIIDRIHDSVICTDLDGYITSWNAGAEQIYGYCAEEIIGSHLSCLSPQQQQREFVEQVLGPLLEQDNYEVEVLRRMRSGEMIWVQLSLSLMRDRADNAIAIVDYSLNITDRVLAQAALRESEARFRALFDNLSVGILLVNLSGQAIVPNEAFCSFLGYDTSETIGMHFDRVTYPDDLDTDRDLFAELIAGHRSYYTLDKRYIRKTGEVVWGRIGVSLIRDSNGAPQSVSVVCEDITERKQAEEERDRFFNLSLDLLAIAGTDGYFKRVNPAVTNILGYSEAEFLSTPFIEFVHPDDRAETLAQLENNFKAGIPTLYLENRYRTKEGGYKWLVWNAVPVIETGLTYCVARDMTESKRALEELNRRELQYRTLAENTPDIIARFDRDMRHIYINPAIEIATGFSPEYFVGKTNRELGMSDEQIRHWEAVRNLVFETGKAQIDEFQFDSPEGIRYYQAILVPEYGDSDAESSQGRSIQTILSIARDITELKQAQESVQMAQARLQHLLTTSPAAIYSCKPQGNYARTFVSNNVTAMVGYDSSEFLAEPTFWRDRIHPDDRDAVMAQIRSLADTPEASLCDRRTQTLEYRFLDQQGRYRWIYDCLQLVSDEAGNPLEIVGSWVEISDRKQAEEALKYRIRLEQLIGDISTRFLNLGTEELDRSLERGLQALGEFIGVDRAYLFFLDEDGAAIDKIYEWCAENGCCSLGSLDGLPSPQLQFVRETVERERRGDATGETLRERLGDRNGRSPGVLPIVPLQIGGEIVGFLGCDSQAIAPTGRFANRSYSADEIDIMRLVGEILVTAIERCRFEQEEKRLIASLQERAAELARSNAELEQFAYVASHDLQEPLRMVSSYTQLFARRYSGELDEKAQKYIHYIVDGSNRMQQLIEDLLQYSRVGRRGEPFALVEGREIVDRALQNLQMAIKQSGAAIDYGELPQIKVDRIQTIQLFQNLLGNAIKYRGERSPQIRIDLEDRGDCWQFCITDNGIGIEPKYAERIFLIFQRLHTREEYSGTGIGLAICKRIVERHGGSIWVESELGRGARFYFTLSKNPG</sequence>
<keyword evidence="5" id="KW-0418">Kinase</keyword>
<dbReference type="Pfam" id="PF02518">
    <property type="entry name" value="HATPase_c"/>
    <property type="match status" value="1"/>
</dbReference>
<dbReference type="KEGG" id="oxy:HCG48_17115"/>
<evidence type="ECO:0000256" key="5">
    <source>
        <dbReference type="ARBA" id="ARBA00022777"/>
    </source>
</evidence>
<evidence type="ECO:0000313" key="12">
    <source>
        <dbReference type="Proteomes" id="UP000500857"/>
    </source>
</evidence>
<feature type="coiled-coil region" evidence="7">
    <location>
        <begin position="1559"/>
        <end position="1586"/>
    </location>
</feature>
<evidence type="ECO:0000256" key="6">
    <source>
        <dbReference type="ARBA" id="ARBA00023012"/>
    </source>
</evidence>
<reference evidence="11 12" key="1">
    <citation type="submission" date="2020-04" db="EMBL/GenBank/DDBJ databases">
        <authorList>
            <person name="Basu S."/>
            <person name="Maruthanayagam V."/>
            <person name="Chakraborty S."/>
            <person name="Pramanik A."/>
            <person name="Mukherjee J."/>
            <person name="Brink B."/>
        </authorList>
    </citation>
    <scope>NUCLEOTIDE SEQUENCE [LARGE SCALE GENOMIC DNA]</scope>
    <source>
        <strain evidence="11 12">AP17</strain>
    </source>
</reference>
<gene>
    <name evidence="11" type="ORF">HCG48_17115</name>
</gene>
<keyword evidence="7" id="KW-0175">Coiled coil</keyword>
<dbReference type="Gene3D" id="3.30.450.20">
    <property type="entry name" value="PAS domain"/>
    <property type="match status" value="9"/>
</dbReference>
<organism evidence="11 12">
    <name type="scientific">Oxynema aestuarii AP17</name>
    <dbReference type="NCBI Taxonomy" id="2064643"/>
    <lineage>
        <taxon>Bacteria</taxon>
        <taxon>Bacillati</taxon>
        <taxon>Cyanobacteriota</taxon>
        <taxon>Cyanophyceae</taxon>
        <taxon>Oscillatoriophycideae</taxon>
        <taxon>Oscillatoriales</taxon>
        <taxon>Oscillatoriaceae</taxon>
        <taxon>Oxynema</taxon>
        <taxon>Oxynema aestuarii</taxon>
    </lineage>
</organism>
<feature type="coiled-coil region" evidence="7">
    <location>
        <begin position="321"/>
        <end position="380"/>
    </location>
</feature>
<name>A0A6H1U224_9CYAN</name>
<dbReference type="Pfam" id="PF00512">
    <property type="entry name" value="HisKA"/>
    <property type="match status" value="1"/>
</dbReference>
<feature type="domain" description="PAS" evidence="9">
    <location>
        <begin position="873"/>
        <end position="943"/>
    </location>
</feature>
<evidence type="ECO:0000259" key="9">
    <source>
        <dbReference type="PROSITE" id="PS50112"/>
    </source>
</evidence>
<dbReference type="InterPro" id="IPR013656">
    <property type="entry name" value="PAS_4"/>
</dbReference>
<dbReference type="Pfam" id="PF08448">
    <property type="entry name" value="PAS_4"/>
    <property type="match status" value="1"/>
</dbReference>
<keyword evidence="3" id="KW-0597">Phosphoprotein</keyword>
<dbReference type="Gene3D" id="3.30.450.40">
    <property type="match status" value="1"/>
</dbReference>
<dbReference type="RefSeq" id="WP_168570234.1">
    <property type="nucleotide sequence ID" value="NZ_CP051167.1"/>
</dbReference>
<dbReference type="CDD" id="cd00082">
    <property type="entry name" value="HisKA"/>
    <property type="match status" value="1"/>
</dbReference>
<dbReference type="EMBL" id="CP051167">
    <property type="protein sequence ID" value="QIZ72083.1"/>
    <property type="molecule type" value="Genomic_DNA"/>
</dbReference>
<dbReference type="InterPro" id="IPR000014">
    <property type="entry name" value="PAS"/>
</dbReference>
<proteinExistence type="predicted"/>
<dbReference type="GO" id="GO:0000155">
    <property type="term" value="F:phosphorelay sensor kinase activity"/>
    <property type="evidence" value="ECO:0007669"/>
    <property type="project" value="InterPro"/>
</dbReference>
<dbReference type="InterPro" id="IPR052162">
    <property type="entry name" value="Sensor_kinase/Photoreceptor"/>
</dbReference>
<dbReference type="PROSITE" id="PS50112">
    <property type="entry name" value="PAS"/>
    <property type="match status" value="8"/>
</dbReference>
<dbReference type="PROSITE" id="PS50109">
    <property type="entry name" value="HIS_KIN"/>
    <property type="match status" value="1"/>
</dbReference>
<evidence type="ECO:0000256" key="4">
    <source>
        <dbReference type="ARBA" id="ARBA00022679"/>
    </source>
</evidence>
<dbReference type="PROSITE" id="PS50096">
    <property type="entry name" value="IQ"/>
    <property type="match status" value="1"/>
</dbReference>
<feature type="domain" description="PAS" evidence="9">
    <location>
        <begin position="1249"/>
        <end position="1323"/>
    </location>
</feature>
<dbReference type="FunFam" id="3.30.565.10:FF:000006">
    <property type="entry name" value="Sensor histidine kinase WalK"/>
    <property type="match status" value="1"/>
</dbReference>
<dbReference type="Pfam" id="PF13426">
    <property type="entry name" value="PAS_9"/>
    <property type="match status" value="2"/>
</dbReference>
<dbReference type="PANTHER" id="PTHR43304">
    <property type="entry name" value="PHYTOCHROME-LIKE PROTEIN CPH1"/>
    <property type="match status" value="1"/>
</dbReference>
<keyword evidence="4" id="KW-0808">Transferase</keyword>
<dbReference type="PRINTS" id="PR00344">
    <property type="entry name" value="BCTRLSENSOR"/>
</dbReference>
<dbReference type="InterPro" id="IPR035965">
    <property type="entry name" value="PAS-like_dom_sf"/>
</dbReference>
<feature type="domain" description="PAC" evidence="10">
    <location>
        <begin position="443"/>
        <end position="496"/>
    </location>
</feature>
<dbReference type="CDD" id="cd16921">
    <property type="entry name" value="HATPase_FilI-like"/>
    <property type="match status" value="1"/>
</dbReference>
<dbReference type="InterPro" id="IPR000700">
    <property type="entry name" value="PAS-assoc_C"/>
</dbReference>
<dbReference type="InterPro" id="IPR005467">
    <property type="entry name" value="His_kinase_dom"/>
</dbReference>
<dbReference type="CDD" id="cd00130">
    <property type="entry name" value="PAS"/>
    <property type="match status" value="8"/>
</dbReference>
<feature type="domain" description="PAS" evidence="9">
    <location>
        <begin position="198"/>
        <end position="272"/>
    </location>
</feature>
<comment type="catalytic activity">
    <reaction evidence="1">
        <text>ATP + protein L-histidine = ADP + protein N-phospho-L-histidine.</text>
        <dbReference type="EC" id="2.7.13.3"/>
    </reaction>
</comment>
<evidence type="ECO:0000256" key="3">
    <source>
        <dbReference type="ARBA" id="ARBA00022553"/>
    </source>
</evidence>
<dbReference type="InterPro" id="IPR003018">
    <property type="entry name" value="GAF"/>
</dbReference>
<dbReference type="SMART" id="SM00388">
    <property type="entry name" value="HisKA"/>
    <property type="match status" value="1"/>
</dbReference>
<dbReference type="SMART" id="SM00387">
    <property type="entry name" value="HATPase_c"/>
    <property type="match status" value="1"/>
</dbReference>
<dbReference type="Proteomes" id="UP000500857">
    <property type="component" value="Chromosome"/>
</dbReference>
<dbReference type="Pfam" id="PF08447">
    <property type="entry name" value="PAS_3"/>
    <property type="match status" value="5"/>
</dbReference>
<dbReference type="Gene3D" id="1.10.287.130">
    <property type="match status" value="1"/>
</dbReference>
<feature type="domain" description="PAS" evidence="9">
    <location>
        <begin position="370"/>
        <end position="440"/>
    </location>
</feature>